<keyword evidence="6" id="KW-0999">Mitochondrion inner membrane</keyword>
<keyword evidence="12" id="KW-1185">Reference proteome</keyword>
<evidence type="ECO:0000256" key="8">
    <source>
        <dbReference type="ARBA" id="ARBA00022989"/>
    </source>
</evidence>
<dbReference type="InterPro" id="IPR036642">
    <property type="entry name" value="Cyt_bc1_su8_sf"/>
</dbReference>
<evidence type="ECO:0000313" key="11">
    <source>
        <dbReference type="EMBL" id="ONK75058.1"/>
    </source>
</evidence>
<dbReference type="AlphaFoldDB" id="A0A5P1F9L5"/>
<evidence type="ECO:0000256" key="6">
    <source>
        <dbReference type="ARBA" id="ARBA00022792"/>
    </source>
</evidence>
<proteinExistence type="inferred from homology"/>
<gene>
    <name evidence="11" type="ORF">A4U43_C03F12880</name>
</gene>
<dbReference type="EMBL" id="CM007383">
    <property type="protein sequence ID" value="ONK75058.1"/>
    <property type="molecule type" value="Genomic_DNA"/>
</dbReference>
<evidence type="ECO:0000256" key="1">
    <source>
        <dbReference type="ARBA" id="ARBA00004434"/>
    </source>
</evidence>
<dbReference type="OrthoDB" id="1841852at2759"/>
<keyword evidence="7" id="KW-0249">Electron transport</keyword>
<name>A0A5P1F9L5_ASPOF</name>
<evidence type="ECO:0000256" key="4">
    <source>
        <dbReference type="ARBA" id="ARBA00022660"/>
    </source>
</evidence>
<keyword evidence="9" id="KW-0496">Mitochondrion</keyword>
<evidence type="ECO:0008006" key="13">
    <source>
        <dbReference type="Google" id="ProtNLM"/>
    </source>
</evidence>
<dbReference type="PANTHER" id="PTHR34559">
    <property type="entry name" value="CYTOCHROME B-C1 COMPLEX SUBUNIT 8"/>
    <property type="match status" value="1"/>
</dbReference>
<dbReference type="GO" id="GO:0045275">
    <property type="term" value="C:respiratory chain complex III"/>
    <property type="evidence" value="ECO:0007669"/>
    <property type="project" value="InterPro"/>
</dbReference>
<dbReference type="PANTHER" id="PTHR34559:SF6">
    <property type="entry name" value="CYTOCHROME B-C1 COMPLEX SUBUNIT 8-1, MITOCHONDRIAL"/>
    <property type="match status" value="1"/>
</dbReference>
<dbReference type="GO" id="GO:0005743">
    <property type="term" value="C:mitochondrial inner membrane"/>
    <property type="evidence" value="ECO:0007669"/>
    <property type="project" value="UniProtKB-SubCell"/>
</dbReference>
<dbReference type="InterPro" id="IPR020101">
    <property type="entry name" value="Cyt_b-c1_8-plants"/>
</dbReference>
<dbReference type="OMA" id="WYQEKEK"/>
<dbReference type="SUPFAM" id="SSF81508">
    <property type="entry name" value="Ubiquinone-binding protein QP-C of cytochrome bc1 complex (Ubiquinol-cytochrome c reductase)"/>
    <property type="match status" value="1"/>
</dbReference>
<dbReference type="GO" id="GO:0006122">
    <property type="term" value="P:mitochondrial electron transport, ubiquinol to cytochrome c"/>
    <property type="evidence" value="ECO:0007669"/>
    <property type="project" value="InterPro"/>
</dbReference>
<evidence type="ECO:0000256" key="7">
    <source>
        <dbReference type="ARBA" id="ARBA00022982"/>
    </source>
</evidence>
<keyword evidence="3" id="KW-0813">Transport</keyword>
<evidence type="ECO:0000313" key="12">
    <source>
        <dbReference type="Proteomes" id="UP000243459"/>
    </source>
</evidence>
<keyword evidence="4" id="KW-0679">Respiratory chain</keyword>
<evidence type="ECO:0000256" key="5">
    <source>
        <dbReference type="ARBA" id="ARBA00022692"/>
    </source>
</evidence>
<dbReference type="Gene3D" id="1.20.5.210">
    <property type="entry name" value="Cytochrome b-c1 complex subunit 8"/>
    <property type="match status" value="1"/>
</dbReference>
<sequence>MAKIPVKMRAVVYGLSPYQQKTMTGLFNDISGKLHHKITENWLSATLLIGPLVGTYGYVQHYQEKEKLAHRY</sequence>
<protein>
    <recommendedName>
        <fullName evidence="13">Cytochrome b-c1 complex subunit 8</fullName>
    </recommendedName>
</protein>
<evidence type="ECO:0000256" key="3">
    <source>
        <dbReference type="ARBA" id="ARBA00022448"/>
    </source>
</evidence>
<dbReference type="Proteomes" id="UP000243459">
    <property type="component" value="Chromosome 3"/>
</dbReference>
<evidence type="ECO:0000256" key="10">
    <source>
        <dbReference type="ARBA" id="ARBA00023136"/>
    </source>
</evidence>
<keyword evidence="5" id="KW-0812">Transmembrane</keyword>
<dbReference type="Gramene" id="ONK75058">
    <property type="protein sequence ID" value="ONK75058"/>
    <property type="gene ID" value="A4U43_C03F12880"/>
</dbReference>
<comment type="subcellular location">
    <subcellularLocation>
        <location evidence="1">Mitochondrion inner membrane</location>
        <topology evidence="1">Single-pass membrane protein</topology>
    </subcellularLocation>
</comment>
<evidence type="ECO:0000256" key="2">
    <source>
        <dbReference type="ARBA" id="ARBA00007668"/>
    </source>
</evidence>
<keyword evidence="8" id="KW-1133">Transmembrane helix</keyword>
<dbReference type="Pfam" id="PF10890">
    <property type="entry name" value="Cyt_b-c1_8"/>
    <property type="match status" value="1"/>
</dbReference>
<keyword evidence="10" id="KW-0472">Membrane</keyword>
<organism evidence="11 12">
    <name type="scientific">Asparagus officinalis</name>
    <name type="common">Garden asparagus</name>
    <dbReference type="NCBI Taxonomy" id="4686"/>
    <lineage>
        <taxon>Eukaryota</taxon>
        <taxon>Viridiplantae</taxon>
        <taxon>Streptophyta</taxon>
        <taxon>Embryophyta</taxon>
        <taxon>Tracheophyta</taxon>
        <taxon>Spermatophyta</taxon>
        <taxon>Magnoliopsida</taxon>
        <taxon>Liliopsida</taxon>
        <taxon>Asparagales</taxon>
        <taxon>Asparagaceae</taxon>
        <taxon>Asparagoideae</taxon>
        <taxon>Asparagus</taxon>
    </lineage>
</organism>
<accession>A0A5P1F9L5</accession>
<evidence type="ECO:0000256" key="9">
    <source>
        <dbReference type="ARBA" id="ARBA00023128"/>
    </source>
</evidence>
<comment type="similarity">
    <text evidence="2">Belongs to the UQCRQ/QCR8 family.</text>
</comment>
<reference evidence="12" key="1">
    <citation type="journal article" date="2017" name="Nat. Commun.">
        <title>The asparagus genome sheds light on the origin and evolution of a young Y chromosome.</title>
        <authorList>
            <person name="Harkess A."/>
            <person name="Zhou J."/>
            <person name="Xu C."/>
            <person name="Bowers J.E."/>
            <person name="Van der Hulst R."/>
            <person name="Ayyampalayam S."/>
            <person name="Mercati F."/>
            <person name="Riccardi P."/>
            <person name="McKain M.R."/>
            <person name="Kakrana A."/>
            <person name="Tang H."/>
            <person name="Ray J."/>
            <person name="Groenendijk J."/>
            <person name="Arikit S."/>
            <person name="Mathioni S.M."/>
            <person name="Nakano M."/>
            <person name="Shan H."/>
            <person name="Telgmann-Rauber A."/>
            <person name="Kanno A."/>
            <person name="Yue Z."/>
            <person name="Chen H."/>
            <person name="Li W."/>
            <person name="Chen Y."/>
            <person name="Xu X."/>
            <person name="Zhang Y."/>
            <person name="Luo S."/>
            <person name="Chen H."/>
            <person name="Gao J."/>
            <person name="Mao Z."/>
            <person name="Pires J.C."/>
            <person name="Luo M."/>
            <person name="Kudrna D."/>
            <person name="Wing R.A."/>
            <person name="Meyers B.C."/>
            <person name="Yi K."/>
            <person name="Kong H."/>
            <person name="Lavrijsen P."/>
            <person name="Sunseri F."/>
            <person name="Falavigna A."/>
            <person name="Ye Y."/>
            <person name="Leebens-Mack J.H."/>
            <person name="Chen G."/>
        </authorList>
    </citation>
    <scope>NUCLEOTIDE SEQUENCE [LARGE SCALE GENOMIC DNA]</scope>
    <source>
        <strain evidence="12">cv. DH0086</strain>
    </source>
</reference>